<evidence type="ECO:0000256" key="1">
    <source>
        <dbReference type="SAM" id="MobiDB-lite"/>
    </source>
</evidence>
<gene>
    <name evidence="2" type="ORF">METZ01_LOCUS271355</name>
</gene>
<proteinExistence type="predicted"/>
<sequence length="127" mass="14294">MLRQCLGSQKESPTSYPIVSTYRKETNINSASRPARPPSIKEFTSSVRPNTGSIPVGYRILAKTKKTISPLIRLTIPPTTELTVDDRSAMLFLLDLVHKKNGDYSPRFMVCVVFVSTNIFIELTKFK</sequence>
<accession>A0A382K760</accession>
<protein>
    <submittedName>
        <fullName evidence="2">Uncharacterized protein</fullName>
    </submittedName>
</protein>
<feature type="region of interest" description="Disordered" evidence="1">
    <location>
        <begin position="27"/>
        <end position="46"/>
    </location>
</feature>
<feature type="non-terminal residue" evidence="2">
    <location>
        <position position="127"/>
    </location>
</feature>
<evidence type="ECO:0000313" key="2">
    <source>
        <dbReference type="EMBL" id="SVC18501.1"/>
    </source>
</evidence>
<name>A0A382K760_9ZZZZ</name>
<dbReference type="AlphaFoldDB" id="A0A382K760"/>
<reference evidence="2" key="1">
    <citation type="submission" date="2018-05" db="EMBL/GenBank/DDBJ databases">
        <authorList>
            <person name="Lanie J.A."/>
            <person name="Ng W.-L."/>
            <person name="Kazmierczak K.M."/>
            <person name="Andrzejewski T.M."/>
            <person name="Davidsen T.M."/>
            <person name="Wayne K.J."/>
            <person name="Tettelin H."/>
            <person name="Glass J.I."/>
            <person name="Rusch D."/>
            <person name="Podicherti R."/>
            <person name="Tsui H.-C.T."/>
            <person name="Winkler M.E."/>
        </authorList>
    </citation>
    <scope>NUCLEOTIDE SEQUENCE</scope>
</reference>
<dbReference type="EMBL" id="UINC01077922">
    <property type="protein sequence ID" value="SVC18501.1"/>
    <property type="molecule type" value="Genomic_DNA"/>
</dbReference>
<organism evidence="2">
    <name type="scientific">marine metagenome</name>
    <dbReference type="NCBI Taxonomy" id="408172"/>
    <lineage>
        <taxon>unclassified sequences</taxon>
        <taxon>metagenomes</taxon>
        <taxon>ecological metagenomes</taxon>
    </lineage>
</organism>